<keyword evidence="11" id="KW-0808">Transferase</keyword>
<evidence type="ECO:0000256" key="2">
    <source>
        <dbReference type="ARBA" id="ARBA00011123"/>
    </source>
</evidence>
<dbReference type="GO" id="GO:0070681">
    <property type="term" value="P:glutaminyl-tRNAGln biosynthesis via transamidation"/>
    <property type="evidence" value="ECO:0007669"/>
    <property type="project" value="TreeGrafter"/>
</dbReference>
<evidence type="ECO:0000256" key="7">
    <source>
        <dbReference type="ARBA" id="ARBA00024799"/>
    </source>
</evidence>
<evidence type="ECO:0000256" key="6">
    <source>
        <dbReference type="ARBA" id="ARBA00022917"/>
    </source>
</evidence>
<feature type="non-terminal residue" evidence="11">
    <location>
        <position position="432"/>
    </location>
</feature>
<dbReference type="PROSITE" id="PS01234">
    <property type="entry name" value="GATB"/>
    <property type="match status" value="1"/>
</dbReference>
<dbReference type="InterPro" id="IPR042114">
    <property type="entry name" value="GatB_C_1"/>
</dbReference>
<evidence type="ECO:0000256" key="1">
    <source>
        <dbReference type="ARBA" id="ARBA00005306"/>
    </source>
</evidence>
<evidence type="ECO:0000259" key="10">
    <source>
        <dbReference type="SMART" id="SM00845"/>
    </source>
</evidence>
<evidence type="ECO:0000313" key="12">
    <source>
        <dbReference type="Proteomes" id="UP000271125"/>
    </source>
</evidence>
<dbReference type="InterPro" id="IPR003789">
    <property type="entry name" value="Asn/Gln_tRNA_amidoTrase-B-like"/>
</dbReference>
<comment type="subunit">
    <text evidence="2">Heterotrimer of A, B and C subunits.</text>
</comment>
<dbReference type="NCBIfam" id="NF004014">
    <property type="entry name" value="PRK05477.1-4"/>
    <property type="match status" value="1"/>
</dbReference>
<comment type="caution">
    <text evidence="11">The sequence shown here is derived from an EMBL/GenBank/DDBJ whole genome shotgun (WGS) entry which is preliminary data.</text>
</comment>
<evidence type="ECO:0000256" key="4">
    <source>
        <dbReference type="ARBA" id="ARBA00022741"/>
    </source>
</evidence>
<evidence type="ECO:0000256" key="8">
    <source>
        <dbReference type="ARBA" id="ARBA00047380"/>
    </source>
</evidence>
<dbReference type="SUPFAM" id="SSF55931">
    <property type="entry name" value="Glutamine synthetase/guanido kinase"/>
    <property type="match status" value="1"/>
</dbReference>
<reference evidence="11 12" key="1">
    <citation type="submission" date="2018-06" db="EMBL/GenBank/DDBJ databases">
        <title>Extensive metabolic versatility and redundancy in microbially diverse, dynamic hydrothermal sediments.</title>
        <authorList>
            <person name="Dombrowski N."/>
            <person name="Teske A."/>
            <person name="Baker B.J."/>
        </authorList>
    </citation>
    <scope>NUCLEOTIDE SEQUENCE [LARGE SCALE GENOMIC DNA]</scope>
    <source>
        <strain evidence="11">B10_G13</strain>
    </source>
</reference>
<dbReference type="GO" id="GO:0005524">
    <property type="term" value="F:ATP binding"/>
    <property type="evidence" value="ECO:0007669"/>
    <property type="project" value="UniProtKB-KW"/>
</dbReference>
<keyword evidence="6" id="KW-0648">Protein biosynthesis</keyword>
<dbReference type="AlphaFoldDB" id="A0A660SAS3"/>
<comment type="catalytic activity">
    <reaction evidence="8">
        <text>L-aspartyl-tRNA(Asn) + L-glutamine + ATP + H2O = L-asparaginyl-tRNA(Asn) + L-glutamate + ADP + phosphate + 2 H(+)</text>
        <dbReference type="Rhea" id="RHEA:14513"/>
        <dbReference type="Rhea" id="RHEA-COMP:9674"/>
        <dbReference type="Rhea" id="RHEA-COMP:9677"/>
        <dbReference type="ChEBI" id="CHEBI:15377"/>
        <dbReference type="ChEBI" id="CHEBI:15378"/>
        <dbReference type="ChEBI" id="CHEBI:29985"/>
        <dbReference type="ChEBI" id="CHEBI:30616"/>
        <dbReference type="ChEBI" id="CHEBI:43474"/>
        <dbReference type="ChEBI" id="CHEBI:58359"/>
        <dbReference type="ChEBI" id="CHEBI:78515"/>
        <dbReference type="ChEBI" id="CHEBI:78516"/>
        <dbReference type="ChEBI" id="CHEBI:456216"/>
    </reaction>
</comment>
<dbReference type="GO" id="GO:0050567">
    <property type="term" value="F:glutaminyl-tRNA synthase (glutamine-hydrolyzing) activity"/>
    <property type="evidence" value="ECO:0007669"/>
    <property type="project" value="TreeGrafter"/>
</dbReference>
<dbReference type="InterPro" id="IPR014746">
    <property type="entry name" value="Gln_synth/guanido_kin_cat_dom"/>
</dbReference>
<sequence>MYKATIGIEVHSQIKTRSKMFCSCKVEFLSAPNTNICSICMGEPGVLPHINEKAIMLAIRGALALNARINKKSIFARKNYYYPDLTKGYQITQSIPLAENGYVVINTENGEKKINIHRIHVEEDTGKLFHTNDKVSLIDFNRSGVPLLEIVTDPVIENEKEAISYLKRLRQIIRYIDISDADMEKGQFRCEPNISVSKDDRRGIKTEVKNLNSLKAVEKAIKYEIERQINILEKGGKIIQQTMLWDEKEQVTKTMRSKEGITEYRYFKEPDLIPLIITNEMINEQKELIPELPQSKFNRLMKEYNIGVNEAEILIDNPHIANYFEKSIEKGCGIKESLGWITTDIMGILNKSEKKFSYLKITPQHLADLYKYIENKLINMNIAKSILHKIAFTGESVDKYIKSKNLIQITDTKSIEKIIDEVLEENPTEVKR</sequence>
<keyword evidence="4" id="KW-0547">Nucleotide-binding</keyword>
<dbReference type="NCBIfam" id="TIGR00133">
    <property type="entry name" value="gatB"/>
    <property type="match status" value="1"/>
</dbReference>
<dbReference type="InterPro" id="IPR018027">
    <property type="entry name" value="Asn/Gln_amidotransferase"/>
</dbReference>
<dbReference type="Proteomes" id="UP000271125">
    <property type="component" value="Unassembled WGS sequence"/>
</dbReference>
<dbReference type="PANTHER" id="PTHR11659">
    <property type="entry name" value="GLUTAMYL-TRNA GLN AMIDOTRANSFERASE SUBUNIT B MITOCHONDRIAL AND PROKARYOTIC PET112-RELATED"/>
    <property type="match status" value="1"/>
</dbReference>
<protein>
    <submittedName>
        <fullName evidence="11">Asp-tRNA(Asn)/Glu-tRNA(Gln) amidotransferase GatCAB subunit B</fullName>
    </submittedName>
</protein>
<evidence type="ECO:0000256" key="9">
    <source>
        <dbReference type="ARBA" id="ARBA00047913"/>
    </source>
</evidence>
<name>A0A660SAS3_UNCT6</name>
<dbReference type="Pfam" id="PF02637">
    <property type="entry name" value="GatB_Yqey"/>
    <property type="match status" value="1"/>
</dbReference>
<dbReference type="NCBIfam" id="NF004012">
    <property type="entry name" value="PRK05477.1-2"/>
    <property type="match status" value="1"/>
</dbReference>
<dbReference type="InterPro" id="IPR017959">
    <property type="entry name" value="Asn/Gln-tRNA_amidoTrfase_suB/E"/>
</dbReference>
<dbReference type="Pfam" id="PF02934">
    <property type="entry name" value="GatB_N"/>
    <property type="match status" value="1"/>
</dbReference>
<dbReference type="PANTHER" id="PTHR11659:SF0">
    <property type="entry name" value="GLUTAMYL-TRNA(GLN) AMIDOTRANSFERASE SUBUNIT B, MITOCHONDRIAL"/>
    <property type="match status" value="1"/>
</dbReference>
<dbReference type="InterPro" id="IPR004413">
    <property type="entry name" value="GatB"/>
</dbReference>
<organism evidence="11 12">
    <name type="scientific">candidate division TA06 bacterium</name>
    <dbReference type="NCBI Taxonomy" id="2250710"/>
    <lineage>
        <taxon>Bacteria</taxon>
        <taxon>Bacteria division TA06</taxon>
    </lineage>
</organism>
<dbReference type="InterPro" id="IPR017958">
    <property type="entry name" value="Gln-tRNA_amidoTrfase_suB_CS"/>
</dbReference>
<dbReference type="Gene3D" id="1.10.150.380">
    <property type="entry name" value="GatB domain, N-terminal subdomain"/>
    <property type="match status" value="1"/>
</dbReference>
<dbReference type="SMART" id="SM00845">
    <property type="entry name" value="GatB_Yqey"/>
    <property type="match status" value="1"/>
</dbReference>
<gene>
    <name evidence="11" type="ORF">DRP43_06295</name>
</gene>
<proteinExistence type="inferred from homology"/>
<keyword evidence="5" id="KW-0067">ATP-binding</keyword>
<comment type="function">
    <text evidence="7">Allows the formation of correctly charged Asn-tRNA(Asn) or Gln-tRNA(Gln) through the transamidation of misacylated Asp-tRNA(Asn) or Glu-tRNA(Gln) in organisms which lack either or both of asparaginyl-tRNA or glutaminyl-tRNA synthetases. The reaction takes place in the presence of glutamine and ATP through an activated phospho-Asp-tRNA(Asn) or phospho-Glu-tRNA(Gln).</text>
</comment>
<comment type="similarity">
    <text evidence="1">Belongs to the GatB/GatE family. GatB subfamily.</text>
</comment>
<evidence type="ECO:0000256" key="3">
    <source>
        <dbReference type="ARBA" id="ARBA00022598"/>
    </source>
</evidence>
<accession>A0A660SAS3</accession>
<feature type="domain" description="Asn/Gln amidotransferase" evidence="10">
    <location>
        <begin position="322"/>
        <end position="432"/>
    </location>
</feature>
<evidence type="ECO:0000256" key="5">
    <source>
        <dbReference type="ARBA" id="ARBA00022840"/>
    </source>
</evidence>
<evidence type="ECO:0000313" key="11">
    <source>
        <dbReference type="EMBL" id="RKX67712.1"/>
    </source>
</evidence>
<keyword evidence="3" id="KW-0436">Ligase</keyword>
<dbReference type="GO" id="GO:0016740">
    <property type="term" value="F:transferase activity"/>
    <property type="evidence" value="ECO:0007669"/>
    <property type="project" value="UniProtKB-KW"/>
</dbReference>
<dbReference type="EMBL" id="QNBD01000324">
    <property type="protein sequence ID" value="RKX67712.1"/>
    <property type="molecule type" value="Genomic_DNA"/>
</dbReference>
<dbReference type="InterPro" id="IPR006075">
    <property type="entry name" value="Asn/Gln-tRNA_Trfase_suB/E_cat"/>
</dbReference>
<dbReference type="SUPFAM" id="SSF89095">
    <property type="entry name" value="GatB/YqeY motif"/>
    <property type="match status" value="1"/>
</dbReference>
<dbReference type="GO" id="GO:0006412">
    <property type="term" value="P:translation"/>
    <property type="evidence" value="ECO:0007669"/>
    <property type="project" value="UniProtKB-KW"/>
</dbReference>
<comment type="catalytic activity">
    <reaction evidence="9">
        <text>L-glutamyl-tRNA(Gln) + L-glutamine + ATP + H2O = L-glutaminyl-tRNA(Gln) + L-glutamate + ADP + phosphate + H(+)</text>
        <dbReference type="Rhea" id="RHEA:17521"/>
        <dbReference type="Rhea" id="RHEA-COMP:9681"/>
        <dbReference type="Rhea" id="RHEA-COMP:9684"/>
        <dbReference type="ChEBI" id="CHEBI:15377"/>
        <dbReference type="ChEBI" id="CHEBI:15378"/>
        <dbReference type="ChEBI" id="CHEBI:29985"/>
        <dbReference type="ChEBI" id="CHEBI:30616"/>
        <dbReference type="ChEBI" id="CHEBI:43474"/>
        <dbReference type="ChEBI" id="CHEBI:58359"/>
        <dbReference type="ChEBI" id="CHEBI:78520"/>
        <dbReference type="ChEBI" id="CHEBI:78521"/>
        <dbReference type="ChEBI" id="CHEBI:456216"/>
    </reaction>
</comment>
<dbReference type="HAMAP" id="MF_00121">
    <property type="entry name" value="GatB"/>
    <property type="match status" value="1"/>
</dbReference>